<evidence type="ECO:0000313" key="2">
    <source>
        <dbReference type="EMBL" id="KAH0885946.1"/>
    </source>
</evidence>
<accession>A0ABQ8A095</accession>
<reference evidence="2 3" key="1">
    <citation type="submission" date="2021-05" db="EMBL/GenBank/DDBJ databases">
        <title>Genome Assembly of Synthetic Allotetraploid Brassica napus Reveals Homoeologous Exchanges between Subgenomes.</title>
        <authorList>
            <person name="Davis J.T."/>
        </authorList>
    </citation>
    <scope>NUCLEOTIDE SEQUENCE [LARGE SCALE GENOMIC DNA]</scope>
    <source>
        <strain evidence="3">cv. Da-Ae</strain>
        <tissue evidence="2">Seedling</tissue>
    </source>
</reference>
<evidence type="ECO:0000256" key="1">
    <source>
        <dbReference type="SAM" id="MobiDB-lite"/>
    </source>
</evidence>
<name>A0ABQ8A095_BRANA</name>
<proteinExistence type="predicted"/>
<protein>
    <submittedName>
        <fullName evidence="2">Uncharacterized protein</fullName>
    </submittedName>
</protein>
<feature type="compositionally biased region" description="Basic and acidic residues" evidence="1">
    <location>
        <begin position="73"/>
        <end position="109"/>
    </location>
</feature>
<dbReference type="EMBL" id="JAGKQM010000014">
    <property type="protein sequence ID" value="KAH0885946.1"/>
    <property type="molecule type" value="Genomic_DNA"/>
</dbReference>
<dbReference type="Proteomes" id="UP000824890">
    <property type="component" value="Unassembled WGS sequence"/>
</dbReference>
<gene>
    <name evidence="2" type="ORF">HID58_062042</name>
</gene>
<sequence length="251" mass="28181">MVLRTFIRRRLTENVYTAETGGEDDVVEEEASIKGERQRAPILELSKIVDVFLGFWVLKFLVGAGDEEGEAQTELRRDGEDSGARGNKDRVVGKPNERKAAKQEDEAVNERLPIQTDTGEDKCLKEVKRWRGCWVHYWAALWGSLRMADCATDDGVWGGEGRGLGSMGHWMSSGGVYVWMRRLVSIRIIVMMYAGVGCSRTASVSSRKKDPKSHGHSDGVEPSSDIFYSPAITIHWSAMKDRWKEKLELTA</sequence>
<comment type="caution">
    <text evidence="2">The sequence shown here is derived from an EMBL/GenBank/DDBJ whole genome shotgun (WGS) entry which is preliminary data.</text>
</comment>
<feature type="region of interest" description="Disordered" evidence="1">
    <location>
        <begin position="69"/>
        <end position="113"/>
    </location>
</feature>
<evidence type="ECO:0000313" key="3">
    <source>
        <dbReference type="Proteomes" id="UP000824890"/>
    </source>
</evidence>
<organism evidence="2 3">
    <name type="scientific">Brassica napus</name>
    <name type="common">Rape</name>
    <dbReference type="NCBI Taxonomy" id="3708"/>
    <lineage>
        <taxon>Eukaryota</taxon>
        <taxon>Viridiplantae</taxon>
        <taxon>Streptophyta</taxon>
        <taxon>Embryophyta</taxon>
        <taxon>Tracheophyta</taxon>
        <taxon>Spermatophyta</taxon>
        <taxon>Magnoliopsida</taxon>
        <taxon>eudicotyledons</taxon>
        <taxon>Gunneridae</taxon>
        <taxon>Pentapetalae</taxon>
        <taxon>rosids</taxon>
        <taxon>malvids</taxon>
        <taxon>Brassicales</taxon>
        <taxon>Brassicaceae</taxon>
        <taxon>Brassiceae</taxon>
        <taxon>Brassica</taxon>
    </lineage>
</organism>
<keyword evidence="3" id="KW-1185">Reference proteome</keyword>